<proteinExistence type="predicted"/>
<accession>A0A516KJ87</accession>
<keyword evidence="3" id="KW-1185">Reference proteome</keyword>
<dbReference type="SUPFAM" id="SSF51735">
    <property type="entry name" value="NAD(P)-binding Rossmann-fold domains"/>
    <property type="match status" value="1"/>
</dbReference>
<dbReference type="EMBL" id="CP041666">
    <property type="protein sequence ID" value="QDP41460.1"/>
    <property type="molecule type" value="Genomic_DNA"/>
</dbReference>
<dbReference type="InterPro" id="IPR001509">
    <property type="entry name" value="Epimerase_deHydtase"/>
</dbReference>
<organism evidence="2 3">
    <name type="scientific">Radiobacillus deserti</name>
    <dbReference type="NCBI Taxonomy" id="2594883"/>
    <lineage>
        <taxon>Bacteria</taxon>
        <taxon>Bacillati</taxon>
        <taxon>Bacillota</taxon>
        <taxon>Bacilli</taxon>
        <taxon>Bacillales</taxon>
        <taxon>Bacillaceae</taxon>
        <taxon>Radiobacillus</taxon>
    </lineage>
</organism>
<dbReference type="PANTHER" id="PTHR43245">
    <property type="entry name" value="BIFUNCTIONAL POLYMYXIN RESISTANCE PROTEIN ARNA"/>
    <property type="match status" value="1"/>
</dbReference>
<dbReference type="KEGG" id="aqt:FN924_15525"/>
<dbReference type="InterPro" id="IPR050177">
    <property type="entry name" value="Lipid_A_modif_metabolic_enz"/>
</dbReference>
<evidence type="ECO:0000313" key="2">
    <source>
        <dbReference type="EMBL" id="QDP41460.1"/>
    </source>
</evidence>
<feature type="domain" description="NAD-dependent epimerase/dehydratase" evidence="1">
    <location>
        <begin position="29"/>
        <end position="201"/>
    </location>
</feature>
<dbReference type="Gene3D" id="3.40.50.720">
    <property type="entry name" value="NAD(P)-binding Rossmann-like Domain"/>
    <property type="match status" value="1"/>
</dbReference>
<dbReference type="OrthoDB" id="9808602at2"/>
<dbReference type="InterPro" id="IPR036291">
    <property type="entry name" value="NAD(P)-bd_dom_sf"/>
</dbReference>
<reference evidence="2 3" key="1">
    <citation type="submission" date="2019-07" db="EMBL/GenBank/DDBJ databases">
        <authorList>
            <person name="Li J."/>
        </authorList>
    </citation>
    <scope>NUCLEOTIDE SEQUENCE [LARGE SCALE GENOMIC DNA]</scope>
    <source>
        <strain evidence="2 3">TKL69</strain>
    </source>
</reference>
<dbReference type="Proteomes" id="UP000315215">
    <property type="component" value="Chromosome"/>
</dbReference>
<dbReference type="RefSeq" id="WP_143896027.1">
    <property type="nucleotide sequence ID" value="NZ_CP041666.1"/>
</dbReference>
<evidence type="ECO:0000313" key="3">
    <source>
        <dbReference type="Proteomes" id="UP000315215"/>
    </source>
</evidence>
<dbReference type="AlphaFoldDB" id="A0A516KJ87"/>
<name>A0A516KJ87_9BACI</name>
<dbReference type="Pfam" id="PF01370">
    <property type="entry name" value="Epimerase"/>
    <property type="match status" value="1"/>
</dbReference>
<protein>
    <submittedName>
        <fullName evidence="2">NAD-dependent epimerase/dehydratase family protein</fullName>
    </submittedName>
</protein>
<gene>
    <name evidence="2" type="ORF">FN924_15525</name>
</gene>
<evidence type="ECO:0000259" key="1">
    <source>
        <dbReference type="Pfam" id="PF01370"/>
    </source>
</evidence>
<sequence length="283" mass="32627">MKKILITGKNSYVGKNFQNWLGHYPDRYSIDSISLRDESWKDTEFSGYDVVFHVAGIAHKKETKENADLYYRVNRDLAYEVAQKAKNESVKQFIFLSSMSVYGIESGVIDKDSPLNPKNNYGKSKLQAEEIIKSLESTEFGVAIIRPPMIYGKGCKGNYPRIAKLALRVPVFPSLENKRSMIYIENLCEFSRLIIDHNSAGVFFPQNAEYVCTKEMVRLIAELHASNIRMTRLFNFFLKIVRVRLVKKVFGDLVYEKRMSEFKTKYCVADFKTSIVLTEEISD</sequence>
<dbReference type="PANTHER" id="PTHR43245:SF58">
    <property type="entry name" value="BLL5923 PROTEIN"/>
    <property type="match status" value="1"/>
</dbReference>